<dbReference type="InterPro" id="IPR014710">
    <property type="entry name" value="RmlC-like_jellyroll"/>
</dbReference>
<dbReference type="PANTHER" id="PTHR43280:SF28">
    <property type="entry name" value="HTH-TYPE TRANSCRIPTIONAL ACTIVATOR RHAS"/>
    <property type="match status" value="1"/>
</dbReference>
<accession>A0A5R9GFL1</accession>
<dbReference type="InterPro" id="IPR009057">
    <property type="entry name" value="Homeodomain-like_sf"/>
</dbReference>
<dbReference type="SMART" id="SM00342">
    <property type="entry name" value="HTH_ARAC"/>
    <property type="match status" value="1"/>
</dbReference>
<dbReference type="RefSeq" id="WP_138193191.1">
    <property type="nucleotide sequence ID" value="NZ_VCIW01000003.1"/>
</dbReference>
<dbReference type="GO" id="GO:0003700">
    <property type="term" value="F:DNA-binding transcription factor activity"/>
    <property type="evidence" value="ECO:0007669"/>
    <property type="project" value="InterPro"/>
</dbReference>
<name>A0A5R9GFL1_9BACL</name>
<dbReference type="GO" id="GO:0043565">
    <property type="term" value="F:sequence-specific DNA binding"/>
    <property type="evidence" value="ECO:0007669"/>
    <property type="project" value="InterPro"/>
</dbReference>
<dbReference type="Proteomes" id="UP000309676">
    <property type="component" value="Unassembled WGS sequence"/>
</dbReference>
<dbReference type="Gene3D" id="2.60.120.10">
    <property type="entry name" value="Jelly Rolls"/>
    <property type="match status" value="1"/>
</dbReference>
<comment type="caution">
    <text evidence="5">The sequence shown here is derived from an EMBL/GenBank/DDBJ whole genome shotgun (WGS) entry which is preliminary data.</text>
</comment>
<evidence type="ECO:0000313" key="6">
    <source>
        <dbReference type="Proteomes" id="UP000309676"/>
    </source>
</evidence>
<keyword evidence="1" id="KW-0805">Transcription regulation</keyword>
<organism evidence="5 6">
    <name type="scientific">Paenibacillus antri</name>
    <dbReference type="NCBI Taxonomy" id="2582848"/>
    <lineage>
        <taxon>Bacteria</taxon>
        <taxon>Bacillati</taxon>
        <taxon>Bacillota</taxon>
        <taxon>Bacilli</taxon>
        <taxon>Bacillales</taxon>
        <taxon>Paenibacillaceae</taxon>
        <taxon>Paenibacillus</taxon>
    </lineage>
</organism>
<keyword evidence="6" id="KW-1185">Reference proteome</keyword>
<evidence type="ECO:0000256" key="2">
    <source>
        <dbReference type="ARBA" id="ARBA00023125"/>
    </source>
</evidence>
<dbReference type="PANTHER" id="PTHR43280">
    <property type="entry name" value="ARAC-FAMILY TRANSCRIPTIONAL REGULATOR"/>
    <property type="match status" value="1"/>
</dbReference>
<evidence type="ECO:0000256" key="3">
    <source>
        <dbReference type="ARBA" id="ARBA00023163"/>
    </source>
</evidence>
<evidence type="ECO:0000313" key="5">
    <source>
        <dbReference type="EMBL" id="TLS52950.1"/>
    </source>
</evidence>
<protein>
    <submittedName>
        <fullName evidence="5">AraC family transcriptional regulator</fullName>
    </submittedName>
</protein>
<dbReference type="PRINTS" id="PR00032">
    <property type="entry name" value="HTHARAC"/>
</dbReference>
<gene>
    <name evidence="5" type="ORF">FE782_06150</name>
</gene>
<keyword evidence="3" id="KW-0804">Transcription</keyword>
<dbReference type="InterPro" id="IPR018060">
    <property type="entry name" value="HTH_AraC"/>
</dbReference>
<sequence>MRPVELGHRKDHPLEMTFHSHPYYEIFFFHSGRCNYVIGPNVYSLSPGDLILMHGMTLHTPNPDTRVPYVRSMIHFQPEFLHEFMNRKYIAPLLRPFEELRNYRLQTGARKDEVERLLADMAALQDSPEERAYERFLLRFIDLLYVVGELCRSPMAADAVDGVRSEREHHVQRVIDFIESHYAEDFSMEDVERELHVSRHYLARVFKAWTGWTVFQFLYQRRINQAKTLFLVDGELSVSEVSERVGFKHLSHFSRVFKQWEGCAPEQYKRSLAASPRSWRS</sequence>
<keyword evidence="2" id="KW-0238">DNA-binding</keyword>
<dbReference type="EMBL" id="VCIW01000003">
    <property type="protein sequence ID" value="TLS52950.1"/>
    <property type="molecule type" value="Genomic_DNA"/>
</dbReference>
<reference evidence="5 6" key="1">
    <citation type="submission" date="2019-05" db="EMBL/GenBank/DDBJ databases">
        <authorList>
            <person name="Narsing Rao M.P."/>
            <person name="Li W.J."/>
        </authorList>
    </citation>
    <scope>NUCLEOTIDE SEQUENCE [LARGE SCALE GENOMIC DNA]</scope>
    <source>
        <strain evidence="5 6">SYSU_K30003</strain>
    </source>
</reference>
<dbReference type="SUPFAM" id="SSF46689">
    <property type="entry name" value="Homeodomain-like"/>
    <property type="match status" value="2"/>
</dbReference>
<dbReference type="OrthoDB" id="2713997at2"/>
<dbReference type="InterPro" id="IPR037923">
    <property type="entry name" value="HTH-like"/>
</dbReference>
<dbReference type="Pfam" id="PF12833">
    <property type="entry name" value="HTH_18"/>
    <property type="match status" value="1"/>
</dbReference>
<feature type="domain" description="HTH araC/xylS-type" evidence="4">
    <location>
        <begin position="172"/>
        <end position="271"/>
    </location>
</feature>
<evidence type="ECO:0000256" key="1">
    <source>
        <dbReference type="ARBA" id="ARBA00023015"/>
    </source>
</evidence>
<dbReference type="Gene3D" id="1.10.10.60">
    <property type="entry name" value="Homeodomain-like"/>
    <property type="match status" value="2"/>
</dbReference>
<proteinExistence type="predicted"/>
<dbReference type="PROSITE" id="PS01124">
    <property type="entry name" value="HTH_ARAC_FAMILY_2"/>
    <property type="match status" value="1"/>
</dbReference>
<dbReference type="AlphaFoldDB" id="A0A5R9GFL1"/>
<dbReference type="InterPro" id="IPR003313">
    <property type="entry name" value="AraC-bd"/>
</dbReference>
<evidence type="ECO:0000259" key="4">
    <source>
        <dbReference type="PROSITE" id="PS01124"/>
    </source>
</evidence>
<dbReference type="Pfam" id="PF02311">
    <property type="entry name" value="AraC_binding"/>
    <property type="match status" value="1"/>
</dbReference>
<dbReference type="SUPFAM" id="SSF51215">
    <property type="entry name" value="Regulatory protein AraC"/>
    <property type="match status" value="1"/>
</dbReference>
<dbReference type="InterPro" id="IPR020449">
    <property type="entry name" value="Tscrpt_reg_AraC-type_HTH"/>
</dbReference>